<proteinExistence type="predicted"/>
<sequence length="188" mass="20666">MDNVALNTPDTKESYKMARFRATTSGLVDSTPLARTVFKFIAEDAQHASAGSGPLLPDIFSPSRRKGKRDYVAGSSADLVRSWILNISAEEKQAASIPDMTIVVQNVMKDSSGRFVVVVDEDGSQWLLPAQHQKESAGRKTTWAELGLGTRILLKGQSTRWSLRLESASKDLSVAAYWELLSRGEPLR</sequence>
<dbReference type="RefSeq" id="XP_007731238.1">
    <property type="nucleotide sequence ID" value="XM_007733048.1"/>
</dbReference>
<reference evidence="1 2" key="1">
    <citation type="submission" date="2013-03" db="EMBL/GenBank/DDBJ databases">
        <title>The Genome Sequence of Capronia epimyces CBS 606.96.</title>
        <authorList>
            <consortium name="The Broad Institute Genomics Platform"/>
            <person name="Cuomo C."/>
            <person name="de Hoog S."/>
            <person name="Gorbushina A."/>
            <person name="Walker B."/>
            <person name="Young S.K."/>
            <person name="Zeng Q."/>
            <person name="Gargeya S."/>
            <person name="Fitzgerald M."/>
            <person name="Haas B."/>
            <person name="Abouelleil A."/>
            <person name="Allen A.W."/>
            <person name="Alvarado L."/>
            <person name="Arachchi H.M."/>
            <person name="Berlin A.M."/>
            <person name="Chapman S.B."/>
            <person name="Gainer-Dewar J."/>
            <person name="Goldberg J."/>
            <person name="Griggs A."/>
            <person name="Gujja S."/>
            <person name="Hansen M."/>
            <person name="Howarth C."/>
            <person name="Imamovic A."/>
            <person name="Ireland A."/>
            <person name="Larimer J."/>
            <person name="McCowan C."/>
            <person name="Murphy C."/>
            <person name="Pearson M."/>
            <person name="Poon T.W."/>
            <person name="Priest M."/>
            <person name="Roberts A."/>
            <person name="Saif S."/>
            <person name="Shea T."/>
            <person name="Sisk P."/>
            <person name="Sykes S."/>
            <person name="Wortman J."/>
            <person name="Nusbaum C."/>
            <person name="Birren B."/>
        </authorList>
    </citation>
    <scope>NUCLEOTIDE SEQUENCE [LARGE SCALE GENOMIC DNA]</scope>
    <source>
        <strain evidence="1 2">CBS 606.96</strain>
    </source>
</reference>
<dbReference type="Proteomes" id="UP000019478">
    <property type="component" value="Unassembled WGS sequence"/>
</dbReference>
<name>W9YKV6_9EURO</name>
<accession>W9YKV6</accession>
<dbReference type="STRING" id="1182542.W9YKV6"/>
<evidence type="ECO:0000313" key="2">
    <source>
        <dbReference type="Proteomes" id="UP000019478"/>
    </source>
</evidence>
<protein>
    <submittedName>
        <fullName evidence="1">Uncharacterized protein</fullName>
    </submittedName>
</protein>
<dbReference type="EMBL" id="AMGY01000002">
    <property type="protein sequence ID" value="EXJ89841.1"/>
    <property type="molecule type" value="Genomic_DNA"/>
</dbReference>
<evidence type="ECO:0000313" key="1">
    <source>
        <dbReference type="EMBL" id="EXJ89841.1"/>
    </source>
</evidence>
<dbReference type="OrthoDB" id="5389296at2759"/>
<dbReference type="eggNOG" id="ENOG502T5BY">
    <property type="taxonomic scope" value="Eukaryota"/>
</dbReference>
<comment type="caution">
    <text evidence="1">The sequence shown here is derived from an EMBL/GenBank/DDBJ whole genome shotgun (WGS) entry which is preliminary data.</text>
</comment>
<organism evidence="1 2">
    <name type="scientific">Capronia epimyces CBS 606.96</name>
    <dbReference type="NCBI Taxonomy" id="1182542"/>
    <lineage>
        <taxon>Eukaryota</taxon>
        <taxon>Fungi</taxon>
        <taxon>Dikarya</taxon>
        <taxon>Ascomycota</taxon>
        <taxon>Pezizomycotina</taxon>
        <taxon>Eurotiomycetes</taxon>
        <taxon>Chaetothyriomycetidae</taxon>
        <taxon>Chaetothyriales</taxon>
        <taxon>Herpotrichiellaceae</taxon>
        <taxon>Capronia</taxon>
    </lineage>
</organism>
<dbReference type="GeneID" id="19167038"/>
<keyword evidence="2" id="KW-1185">Reference proteome</keyword>
<gene>
    <name evidence="1" type="ORF">A1O3_02908</name>
</gene>
<dbReference type="AlphaFoldDB" id="W9YKV6"/>
<dbReference type="HOGENOM" id="CLU_1440872_0_0_1"/>